<evidence type="ECO:0000313" key="16">
    <source>
        <dbReference type="Proteomes" id="UP001270362"/>
    </source>
</evidence>
<dbReference type="EMBL" id="JAULSO010000006">
    <property type="protein sequence ID" value="KAK3681775.1"/>
    <property type="molecule type" value="Genomic_DNA"/>
</dbReference>
<comment type="subcellular location">
    <subcellularLocation>
        <location evidence="1">Cytoplasm</location>
        <location evidence="1">Cytoskeleton</location>
        <location evidence="1">Microtubule organizing center</location>
        <location evidence="1">Centrosome</location>
    </subcellularLocation>
    <subcellularLocation>
        <location evidence="2">Cytoplasm</location>
        <location evidence="2">Cytoskeleton</location>
        <location evidence="2">Stress fiber</location>
    </subcellularLocation>
    <subcellularLocation>
        <location evidence="3">Cytoplasm</location>
        <location evidence="3">Myofibril</location>
    </subcellularLocation>
</comment>
<accession>A0AAE1C7Q5</accession>
<evidence type="ECO:0000256" key="1">
    <source>
        <dbReference type="ARBA" id="ARBA00004300"/>
    </source>
</evidence>
<reference evidence="15" key="2">
    <citation type="submission" date="2023-06" db="EMBL/GenBank/DDBJ databases">
        <authorList>
            <consortium name="Lawrence Berkeley National Laboratory"/>
            <person name="Haridas S."/>
            <person name="Hensen N."/>
            <person name="Bonometti L."/>
            <person name="Westerberg I."/>
            <person name="Brannstrom I.O."/>
            <person name="Guillou S."/>
            <person name="Cros-Aarteil S."/>
            <person name="Calhoun S."/>
            <person name="Kuo A."/>
            <person name="Mondo S."/>
            <person name="Pangilinan J."/>
            <person name="Riley R."/>
            <person name="Labutti K."/>
            <person name="Andreopoulos B."/>
            <person name="Lipzen A."/>
            <person name="Chen C."/>
            <person name="Yanf M."/>
            <person name="Daum C."/>
            <person name="Ng V."/>
            <person name="Clum A."/>
            <person name="Steindorff A."/>
            <person name="Ohm R."/>
            <person name="Martin F."/>
            <person name="Silar P."/>
            <person name="Natvig D."/>
            <person name="Lalanne C."/>
            <person name="Gautier V."/>
            <person name="Ament-Velasquez S.L."/>
            <person name="Kruys A."/>
            <person name="Hutchinson M.I."/>
            <person name="Powell A.J."/>
            <person name="Barry K."/>
            <person name="Miller A.N."/>
            <person name="Grigoriev I.V."/>
            <person name="Debuchy R."/>
            <person name="Gladieux P."/>
            <person name="Thoren M.H."/>
            <person name="Johannesson H."/>
        </authorList>
    </citation>
    <scope>NUCLEOTIDE SEQUENCE</scope>
    <source>
        <strain evidence="15">CBS 314.62</strain>
    </source>
</reference>
<evidence type="ECO:0000256" key="6">
    <source>
        <dbReference type="ARBA" id="ARBA00022553"/>
    </source>
</evidence>
<gene>
    <name evidence="15" type="ORF">B0T22DRAFT_502272</name>
</gene>
<comment type="similarity">
    <text evidence="11">Belongs to the dynactin subunit 4 family.</text>
</comment>
<evidence type="ECO:0000256" key="10">
    <source>
        <dbReference type="ARBA" id="ARBA00023212"/>
    </source>
</evidence>
<evidence type="ECO:0000256" key="8">
    <source>
        <dbReference type="ARBA" id="ARBA00022990"/>
    </source>
</evidence>
<dbReference type="GO" id="GO:0001725">
    <property type="term" value="C:stress fiber"/>
    <property type="evidence" value="ECO:0007669"/>
    <property type="project" value="UniProtKB-SubCell"/>
</dbReference>
<comment type="caution">
    <text evidence="15">The sequence shown here is derived from an EMBL/GenBank/DDBJ whole genome shotgun (WGS) entry which is preliminary data.</text>
</comment>
<keyword evidence="8" id="KW-0007">Acetylation</keyword>
<keyword evidence="6" id="KW-0597">Phosphoprotein</keyword>
<keyword evidence="4" id="KW-0963">Cytoplasm</keyword>
<feature type="region of interest" description="Disordered" evidence="14">
    <location>
        <begin position="209"/>
        <end position="244"/>
    </location>
</feature>
<comment type="subunit">
    <text evidence="13">Subunit of dynactin, a multiprotein complex part of a tripartite complex with dynein and a adapter, such as BICDL1, BICD2 or HOOK3. The dynactin complex is built around ACTR1A/ACTB filament and consists of an actin-related filament composed of a shoulder domain, a pointed end and a barbed end. Its length is defined by its flexible shoulder domain. The soulder is composed of 2 DCTN1 subunits, 4 DCTN2 and 2 DCTN3. The 4 DCNT2 (via N-terminus) bind the ACTR1A filament and act as molecular rulers to determine the length. The pointed end is important for binding dynein-dynactin cargo adapters. Consists of 4 subunits: ACTR10, DCNT4, DCTN5 and DCTN6. The barbed end is composed of a CAPZA1:CAPZB heterodimers, which binds ACTR1A/ACTB filament and dynactin and stabilizes dynactin. Interacts with ATP7B, but not ATP7A, in a copper-dependent manner. Interacts with ANK2; this interaction is required for localization at costameres. Interacts with N4BP2L1.</text>
</comment>
<feature type="compositionally biased region" description="Basic and acidic residues" evidence="14">
    <location>
        <begin position="220"/>
        <end position="231"/>
    </location>
</feature>
<evidence type="ECO:0000256" key="11">
    <source>
        <dbReference type="ARBA" id="ARBA00034776"/>
    </source>
</evidence>
<keyword evidence="16" id="KW-1185">Reference proteome</keyword>
<evidence type="ECO:0000256" key="13">
    <source>
        <dbReference type="ARBA" id="ARBA00093507"/>
    </source>
</evidence>
<dbReference type="PANTHER" id="PTHR13034">
    <property type="entry name" value="DYNACTIN P62 SUBUNIT"/>
    <property type="match status" value="1"/>
</dbReference>
<name>A0AAE1C7Q5_9PEZI</name>
<feature type="compositionally biased region" description="Acidic residues" evidence="14">
    <location>
        <begin position="65"/>
        <end position="75"/>
    </location>
</feature>
<evidence type="ECO:0000256" key="3">
    <source>
        <dbReference type="ARBA" id="ARBA00004657"/>
    </source>
</evidence>
<proteinExistence type="inferred from homology"/>
<dbReference type="AlphaFoldDB" id="A0AAE1C7Q5"/>
<evidence type="ECO:0000256" key="4">
    <source>
        <dbReference type="ARBA" id="ARBA00022490"/>
    </source>
</evidence>
<keyword evidence="10" id="KW-0206">Cytoskeleton</keyword>
<dbReference type="InterPro" id="IPR008603">
    <property type="entry name" value="DCTN4"/>
</dbReference>
<sequence>MWTRGVRINHPSIAASVLEENAAAVMAPPFTPYTFIQCPCSDSSTFNRRSPPSTPTTHHHHSDNDDNDDDDDDEHPFDPRAPRSNYSLYPLEYLLYCEDCHQIRCPRCVAEEIVTYYCPSCLFEVPSSNLKSEGNRCTRSCFQCPVCIGPLSVTSLESHPDPNTLPVPDNPSAAPHGGPYILICSHCAWSSTEVGIQFDKPNSIHAQLAKLRNGGNPRMTAKERKERRKDLAQSLGSSYSSSSASGYTGYFADELDLDLDLETQFSNLKLFYQSQLANANTGGVGSGSSASGSGAGGAFGDLGFTSPTSLSRILNIYTSASSQDKKAKSRIGTMREALDSDEGLKIANLDESEAIAKLHAEGHPGTVSTSQLLNQTPQLHLGEPHLHGRSRFASELRPIPYLLRTKRSKRCPICRHIISKPEAKVLTTRFRIRLVAGSYIPSITIRPLSLPNASTPDPSALRPSKPAQFVLTFKNPIFEPVKITLATPALTPGRFPSKVTVLCPQFDIDANTDVWDEVLKDGDKRRKKGESMDSASGAGGVGGGQHQHQPAAGKIWERGRNWVSIVVEVVPASLRKPSQDEMPVLKEDEDLLEIPMFVRIEWETDAMGDEVGAVSGKDRDLPKLKRELAYWCVLGLGRVSDQG</sequence>
<protein>
    <recommendedName>
        <fullName evidence="12">Dynactin subunit 4</fullName>
    </recommendedName>
</protein>
<evidence type="ECO:0000256" key="7">
    <source>
        <dbReference type="ARBA" id="ARBA00022843"/>
    </source>
</evidence>
<feature type="region of interest" description="Disordered" evidence="14">
    <location>
        <begin position="522"/>
        <end position="551"/>
    </location>
</feature>
<feature type="compositionally biased region" description="Low complexity" evidence="14">
    <location>
        <begin position="234"/>
        <end position="244"/>
    </location>
</feature>
<dbReference type="PANTHER" id="PTHR13034:SF2">
    <property type="entry name" value="DYNACTIN SUBUNIT 4"/>
    <property type="match status" value="1"/>
</dbReference>
<evidence type="ECO:0000256" key="12">
    <source>
        <dbReference type="ARBA" id="ARBA00034864"/>
    </source>
</evidence>
<evidence type="ECO:0000256" key="5">
    <source>
        <dbReference type="ARBA" id="ARBA00022499"/>
    </source>
</evidence>
<feature type="region of interest" description="Disordered" evidence="14">
    <location>
        <begin position="46"/>
        <end position="83"/>
    </location>
</feature>
<keyword evidence="5" id="KW-1017">Isopeptide bond</keyword>
<keyword evidence="7" id="KW-0832">Ubl conjugation</keyword>
<evidence type="ECO:0000256" key="2">
    <source>
        <dbReference type="ARBA" id="ARBA00004529"/>
    </source>
</evidence>
<dbReference type="Proteomes" id="UP001270362">
    <property type="component" value="Unassembled WGS sequence"/>
</dbReference>
<organism evidence="15 16">
    <name type="scientific">Podospora appendiculata</name>
    <dbReference type="NCBI Taxonomy" id="314037"/>
    <lineage>
        <taxon>Eukaryota</taxon>
        <taxon>Fungi</taxon>
        <taxon>Dikarya</taxon>
        <taxon>Ascomycota</taxon>
        <taxon>Pezizomycotina</taxon>
        <taxon>Sordariomycetes</taxon>
        <taxon>Sordariomycetidae</taxon>
        <taxon>Sordariales</taxon>
        <taxon>Podosporaceae</taxon>
        <taxon>Podospora</taxon>
    </lineage>
</organism>
<dbReference type="GO" id="GO:0005869">
    <property type="term" value="C:dynactin complex"/>
    <property type="evidence" value="ECO:0007669"/>
    <property type="project" value="InterPro"/>
</dbReference>
<evidence type="ECO:0000313" key="15">
    <source>
        <dbReference type="EMBL" id="KAK3681775.1"/>
    </source>
</evidence>
<reference evidence="15" key="1">
    <citation type="journal article" date="2023" name="Mol. Phylogenet. Evol.">
        <title>Genome-scale phylogeny and comparative genomics of the fungal order Sordariales.</title>
        <authorList>
            <person name="Hensen N."/>
            <person name="Bonometti L."/>
            <person name="Westerberg I."/>
            <person name="Brannstrom I.O."/>
            <person name="Guillou S."/>
            <person name="Cros-Aarteil S."/>
            <person name="Calhoun S."/>
            <person name="Haridas S."/>
            <person name="Kuo A."/>
            <person name="Mondo S."/>
            <person name="Pangilinan J."/>
            <person name="Riley R."/>
            <person name="LaButti K."/>
            <person name="Andreopoulos B."/>
            <person name="Lipzen A."/>
            <person name="Chen C."/>
            <person name="Yan M."/>
            <person name="Daum C."/>
            <person name="Ng V."/>
            <person name="Clum A."/>
            <person name="Steindorff A."/>
            <person name="Ohm R.A."/>
            <person name="Martin F."/>
            <person name="Silar P."/>
            <person name="Natvig D.O."/>
            <person name="Lalanne C."/>
            <person name="Gautier V."/>
            <person name="Ament-Velasquez S.L."/>
            <person name="Kruys A."/>
            <person name="Hutchinson M.I."/>
            <person name="Powell A.J."/>
            <person name="Barry K."/>
            <person name="Miller A.N."/>
            <person name="Grigoriev I.V."/>
            <person name="Debuchy R."/>
            <person name="Gladieux P."/>
            <person name="Hiltunen Thoren M."/>
            <person name="Johannesson H."/>
        </authorList>
    </citation>
    <scope>NUCLEOTIDE SEQUENCE</scope>
    <source>
        <strain evidence="15">CBS 314.62</strain>
    </source>
</reference>
<evidence type="ECO:0000256" key="14">
    <source>
        <dbReference type="SAM" id="MobiDB-lite"/>
    </source>
</evidence>
<keyword evidence="9" id="KW-0175">Coiled coil</keyword>
<dbReference type="Pfam" id="PF05502">
    <property type="entry name" value="Dynactin_p62"/>
    <property type="match status" value="1"/>
</dbReference>
<evidence type="ECO:0000256" key="9">
    <source>
        <dbReference type="ARBA" id="ARBA00023054"/>
    </source>
</evidence>